<dbReference type="PANTHER" id="PTHR48081:SF8">
    <property type="entry name" value="ALPHA_BETA HYDROLASE FOLD-3 DOMAIN-CONTAINING PROTEIN-RELATED"/>
    <property type="match status" value="1"/>
</dbReference>
<name>A0A9P3QAP6_9MYCO</name>
<organism evidence="4 5">
    <name type="scientific">Mycobacterium kiyosense</name>
    <dbReference type="NCBI Taxonomy" id="2871094"/>
    <lineage>
        <taxon>Bacteria</taxon>
        <taxon>Bacillati</taxon>
        <taxon>Actinomycetota</taxon>
        <taxon>Actinomycetes</taxon>
        <taxon>Mycobacteriales</taxon>
        <taxon>Mycobacteriaceae</taxon>
        <taxon>Mycobacterium</taxon>
    </lineage>
</organism>
<accession>A0A9P3QAP6</accession>
<feature type="domain" description="Alpha/beta hydrolase fold-3" evidence="2">
    <location>
        <begin position="103"/>
        <end position="309"/>
    </location>
</feature>
<dbReference type="GO" id="GO:0016787">
    <property type="term" value="F:hydrolase activity"/>
    <property type="evidence" value="ECO:0007669"/>
    <property type="project" value="UniProtKB-KW"/>
</dbReference>
<dbReference type="AlphaFoldDB" id="A0A9P3QAP6"/>
<dbReference type="Pfam" id="PF07859">
    <property type="entry name" value="Abhydrolase_3"/>
    <property type="match status" value="1"/>
</dbReference>
<evidence type="ECO:0000256" key="1">
    <source>
        <dbReference type="ARBA" id="ARBA00022801"/>
    </source>
</evidence>
<dbReference type="RefSeq" id="WP_236981246.1">
    <property type="nucleotide sequence ID" value="NZ_BRXE01000047.1"/>
</dbReference>
<sequence length="335" mass="36078">MVLVGSSKRFAVVAAAGAATLAARRYAAARHSLAEVAPELRNPLLPFVPGIGHAWSLPLFRRASRIPSPAGPGVTVTERRAGEPSVRVLIVTPTHIAAPRPAVLYIHGGGYVMGSPEMEVGFAARLARELGVVTVSPDYRLAPEHPFPAGLDDCMTVLRWLRTNAAELGIDPQRLAVMGASAGGGLAAAVAQRSHDEGIPLRAQVLVYPMLDDRSTLRTDHAGRGRFMWTPEANRFGWSCYLGRQPRMSDAPEYAAPARRQDLSGLPPAWVGVGELDLFYTEDVDYAQRLQSSGVTSTLVTIPGMYHGAELFAPKSEMLRAFHASAQAHLRTHLL</sequence>
<gene>
    <name evidence="4" type="ORF">Mkiyose1413_45790</name>
    <name evidence="3" type="ORF">SRL2020028_35850</name>
</gene>
<reference evidence="4" key="1">
    <citation type="submission" date="2022-08" db="EMBL/GenBank/DDBJ databases">
        <title>Mycobacterium kiyosense sp. nov., scotochromogenic slow-glowing species isolated from respiratory specimens.</title>
        <authorList>
            <person name="Fukano H."/>
            <person name="Kazumi Y."/>
            <person name="Sakagami N."/>
            <person name="Ato M."/>
            <person name="Mitarai S."/>
            <person name="Hoshino Y."/>
        </authorList>
    </citation>
    <scope>NUCLEOTIDE SEQUENCE</scope>
    <source>
        <strain evidence="4">1413</strain>
        <strain evidence="3">SRL2020-028</strain>
    </source>
</reference>
<dbReference type="Proteomes" id="UP001064782">
    <property type="component" value="Unassembled WGS sequence"/>
</dbReference>
<evidence type="ECO:0000259" key="2">
    <source>
        <dbReference type="Pfam" id="PF07859"/>
    </source>
</evidence>
<dbReference type="InterPro" id="IPR050300">
    <property type="entry name" value="GDXG_lipolytic_enzyme"/>
</dbReference>
<evidence type="ECO:0000313" key="5">
    <source>
        <dbReference type="Proteomes" id="UP001064782"/>
    </source>
</evidence>
<dbReference type="InterPro" id="IPR013094">
    <property type="entry name" value="AB_hydrolase_3"/>
</dbReference>
<dbReference type="InterPro" id="IPR029058">
    <property type="entry name" value="AB_hydrolase_fold"/>
</dbReference>
<keyword evidence="5" id="KW-1185">Reference proteome</keyword>
<dbReference type="EMBL" id="BRZI01000051">
    <property type="protein sequence ID" value="GLD32696.1"/>
    <property type="molecule type" value="Genomic_DNA"/>
</dbReference>
<keyword evidence="1" id="KW-0378">Hydrolase</keyword>
<protein>
    <recommendedName>
        <fullName evidence="2">Alpha/beta hydrolase fold-3 domain-containing protein</fullName>
    </recommendedName>
</protein>
<dbReference type="Gene3D" id="3.40.50.1820">
    <property type="entry name" value="alpha/beta hydrolase"/>
    <property type="match status" value="1"/>
</dbReference>
<dbReference type="PANTHER" id="PTHR48081">
    <property type="entry name" value="AB HYDROLASE SUPERFAMILY PROTEIN C4A8.06C"/>
    <property type="match status" value="1"/>
</dbReference>
<dbReference type="GeneID" id="83631831"/>
<proteinExistence type="predicted"/>
<evidence type="ECO:0000313" key="4">
    <source>
        <dbReference type="EMBL" id="GLD32696.1"/>
    </source>
</evidence>
<dbReference type="Proteomes" id="UP001165663">
    <property type="component" value="Unassembled WGS sequence"/>
</dbReference>
<evidence type="ECO:0000313" key="3">
    <source>
        <dbReference type="EMBL" id="GLB84329.1"/>
    </source>
</evidence>
<dbReference type="EMBL" id="BRXE01000047">
    <property type="protein sequence ID" value="GLB84329.1"/>
    <property type="molecule type" value="Genomic_DNA"/>
</dbReference>
<dbReference type="SUPFAM" id="SSF53474">
    <property type="entry name" value="alpha/beta-Hydrolases"/>
    <property type="match status" value="1"/>
</dbReference>
<comment type="caution">
    <text evidence="4">The sequence shown here is derived from an EMBL/GenBank/DDBJ whole genome shotgun (WGS) entry which is preliminary data.</text>
</comment>